<keyword evidence="4" id="KW-1185">Reference proteome</keyword>
<dbReference type="InterPro" id="IPR001296">
    <property type="entry name" value="Glyco_trans_1"/>
</dbReference>
<dbReference type="InterPro" id="IPR050194">
    <property type="entry name" value="Glycosyltransferase_grp1"/>
</dbReference>
<dbReference type="SUPFAM" id="SSF53756">
    <property type="entry name" value="UDP-Glycosyltransferase/glycogen phosphorylase"/>
    <property type="match status" value="1"/>
</dbReference>
<dbReference type="Pfam" id="PF13439">
    <property type="entry name" value="Glyco_transf_4"/>
    <property type="match status" value="1"/>
</dbReference>
<comment type="caution">
    <text evidence="3">The sequence shown here is derived from an EMBL/GenBank/DDBJ whole genome shotgun (WGS) entry which is preliminary data.</text>
</comment>
<dbReference type="InterPro" id="IPR028098">
    <property type="entry name" value="Glyco_trans_4-like_N"/>
</dbReference>
<organism evidence="3 4">
    <name type="scientific">Pallidibacillus thermolactis</name>
    <dbReference type="NCBI Taxonomy" id="251051"/>
    <lineage>
        <taxon>Bacteria</taxon>
        <taxon>Bacillati</taxon>
        <taxon>Bacillota</taxon>
        <taxon>Bacilli</taxon>
        <taxon>Bacillales</taxon>
        <taxon>Bacillaceae</taxon>
        <taxon>Pallidibacillus</taxon>
    </lineage>
</organism>
<proteinExistence type="predicted"/>
<accession>A0ABT2WG63</accession>
<dbReference type="Gene3D" id="3.40.50.2000">
    <property type="entry name" value="Glycogen Phosphorylase B"/>
    <property type="match status" value="2"/>
</dbReference>
<dbReference type="RefSeq" id="WP_263061734.1">
    <property type="nucleotide sequence ID" value="NZ_JAOUSE010000026.1"/>
</dbReference>
<dbReference type="PANTHER" id="PTHR45947">
    <property type="entry name" value="SULFOQUINOVOSYL TRANSFERASE SQD2"/>
    <property type="match status" value="1"/>
</dbReference>
<evidence type="ECO:0000259" key="2">
    <source>
        <dbReference type="Pfam" id="PF13439"/>
    </source>
</evidence>
<dbReference type="Pfam" id="PF00534">
    <property type="entry name" value="Glycos_transf_1"/>
    <property type="match status" value="1"/>
</dbReference>
<feature type="domain" description="Glycosyltransferase subfamily 4-like N-terminal" evidence="2">
    <location>
        <begin position="14"/>
        <end position="178"/>
    </location>
</feature>
<dbReference type="EMBL" id="JAOUSE010000026">
    <property type="protein sequence ID" value="MCU9594681.1"/>
    <property type="molecule type" value="Genomic_DNA"/>
</dbReference>
<evidence type="ECO:0000313" key="4">
    <source>
        <dbReference type="Proteomes" id="UP001208656"/>
    </source>
</evidence>
<reference evidence="3 4" key="1">
    <citation type="submission" date="2022-10" db="EMBL/GenBank/DDBJ databases">
        <title>Description of Fervidibacillus gen. nov. in the family Fervidibacillaceae fam. nov. with two species, Fervidibacillus albus sp. nov., and Fervidibacillus halotolerans sp. nov., isolated from tidal flat sediments.</title>
        <authorList>
            <person name="Kwon K.K."/>
            <person name="Yang S.-H."/>
        </authorList>
    </citation>
    <scope>NUCLEOTIDE SEQUENCE [LARGE SCALE GENOMIC DNA]</scope>
    <source>
        <strain evidence="3 4">DSM 23332</strain>
    </source>
</reference>
<gene>
    <name evidence="3" type="ORF">OEV82_09450</name>
</gene>
<feature type="domain" description="Glycosyl transferase family 1" evidence="1">
    <location>
        <begin position="186"/>
        <end position="349"/>
    </location>
</feature>
<name>A0ABT2WG63_9BACI</name>
<dbReference type="PANTHER" id="PTHR45947:SF3">
    <property type="entry name" value="SULFOQUINOVOSYL TRANSFERASE SQD2"/>
    <property type="match status" value="1"/>
</dbReference>
<dbReference type="CDD" id="cd03814">
    <property type="entry name" value="GT4-like"/>
    <property type="match status" value="1"/>
</dbReference>
<dbReference type="Proteomes" id="UP001208656">
    <property type="component" value="Unassembled WGS sequence"/>
</dbReference>
<evidence type="ECO:0000259" key="1">
    <source>
        <dbReference type="Pfam" id="PF00534"/>
    </source>
</evidence>
<sequence length="380" mass="43655">MRIAIFTDTYVPDVNGVAITLKHFTDYLEEKGHEYIVFAPKSSKETRFSSQVHRFKSLPLFFYPECRLALPNMLRVKQALQEFQPDIIHIATEFNVGLCGLHYAKKMNIPLVGSYHTNFDKYLQYYDIQFLSKILWRYMRWFHKPFRKIFVPSYDTIESLRKKGFTNLHIWPGGVDCELYTPNYSQEKIREKYNIKEKYILSFVSRLAPEKDIDTLLKIANQLPYDLKGDVRWLVVGDGPSKEEMMAQAPSNMTFTGFLSGKDLAAVYSASDLFVFPSATETFGNVVIESLASGTPVIGAKSGGVKNLVKHNVNGMLCEPKNVESFISAIQKLLHDEGLRQSMSKEAREFALTQTWEAIFDRLLLDYEDAINVDKYQLLA</sequence>
<evidence type="ECO:0000313" key="3">
    <source>
        <dbReference type="EMBL" id="MCU9594681.1"/>
    </source>
</evidence>
<protein>
    <submittedName>
        <fullName evidence="3">Glycosyltransferase family 1 protein</fullName>
    </submittedName>
</protein>